<dbReference type="InterPro" id="IPR050171">
    <property type="entry name" value="MFS_Transporters"/>
</dbReference>
<evidence type="ECO:0000256" key="5">
    <source>
        <dbReference type="ARBA" id="ARBA00022989"/>
    </source>
</evidence>
<feature type="transmembrane region" description="Helical" evidence="7">
    <location>
        <begin position="379"/>
        <end position="399"/>
    </location>
</feature>
<evidence type="ECO:0000259" key="8">
    <source>
        <dbReference type="PROSITE" id="PS50850"/>
    </source>
</evidence>
<feature type="transmembrane region" description="Helical" evidence="7">
    <location>
        <begin position="108"/>
        <end position="130"/>
    </location>
</feature>
<keyword evidence="3" id="KW-1003">Cell membrane</keyword>
<feature type="transmembrane region" description="Helical" evidence="7">
    <location>
        <begin position="310"/>
        <end position="332"/>
    </location>
</feature>
<dbReference type="InterPro" id="IPR011701">
    <property type="entry name" value="MFS"/>
</dbReference>
<feature type="transmembrane region" description="Helical" evidence="7">
    <location>
        <begin position="173"/>
        <end position="192"/>
    </location>
</feature>
<feature type="transmembrane region" description="Helical" evidence="7">
    <location>
        <begin position="255"/>
        <end position="276"/>
    </location>
</feature>
<evidence type="ECO:0000256" key="6">
    <source>
        <dbReference type="ARBA" id="ARBA00023136"/>
    </source>
</evidence>
<dbReference type="PANTHER" id="PTHR23517">
    <property type="entry name" value="RESISTANCE PROTEIN MDTM, PUTATIVE-RELATED-RELATED"/>
    <property type="match status" value="1"/>
</dbReference>
<proteinExistence type="predicted"/>
<evidence type="ECO:0000256" key="7">
    <source>
        <dbReference type="SAM" id="Phobius"/>
    </source>
</evidence>
<dbReference type="InterPro" id="IPR036259">
    <property type="entry name" value="MFS_trans_sf"/>
</dbReference>
<accession>A0A327Z8R5</accession>
<feature type="transmembrane region" description="Helical" evidence="7">
    <location>
        <begin position="283"/>
        <end position="304"/>
    </location>
</feature>
<keyword evidence="4 7" id="KW-0812">Transmembrane</keyword>
<evidence type="ECO:0000313" key="9">
    <source>
        <dbReference type="EMBL" id="RAK31993.1"/>
    </source>
</evidence>
<evidence type="ECO:0000256" key="2">
    <source>
        <dbReference type="ARBA" id="ARBA00022448"/>
    </source>
</evidence>
<dbReference type="InterPro" id="IPR020846">
    <property type="entry name" value="MFS_dom"/>
</dbReference>
<evidence type="ECO:0000256" key="4">
    <source>
        <dbReference type="ARBA" id="ARBA00022692"/>
    </source>
</evidence>
<evidence type="ECO:0000256" key="3">
    <source>
        <dbReference type="ARBA" id="ARBA00022475"/>
    </source>
</evidence>
<evidence type="ECO:0000313" key="10">
    <source>
        <dbReference type="Proteomes" id="UP000249341"/>
    </source>
</evidence>
<dbReference type="PROSITE" id="PS50850">
    <property type="entry name" value="MFS"/>
    <property type="match status" value="1"/>
</dbReference>
<organism evidence="9 10">
    <name type="scientific">Actinoplanes lutulentus</name>
    <dbReference type="NCBI Taxonomy" id="1287878"/>
    <lineage>
        <taxon>Bacteria</taxon>
        <taxon>Bacillati</taxon>
        <taxon>Actinomycetota</taxon>
        <taxon>Actinomycetes</taxon>
        <taxon>Micromonosporales</taxon>
        <taxon>Micromonosporaceae</taxon>
        <taxon>Actinoplanes</taxon>
    </lineage>
</organism>
<dbReference type="AlphaFoldDB" id="A0A327Z8R5"/>
<keyword evidence="6 7" id="KW-0472">Membrane</keyword>
<keyword evidence="2" id="KW-0813">Transport</keyword>
<dbReference type="PROSITE" id="PS00216">
    <property type="entry name" value="SUGAR_TRANSPORT_1"/>
    <property type="match status" value="1"/>
</dbReference>
<dbReference type="InterPro" id="IPR005829">
    <property type="entry name" value="Sugar_transporter_CS"/>
</dbReference>
<dbReference type="OrthoDB" id="3177957at2"/>
<sequence>MSLLTEAKPEIRQRPAAFAAVAAILVTFAAAAAVPSPLYVVYQHLWGFSAATLTVIFAVYVAALILALLMLGALSDHVGRRPVLAGAVVLEAVALLLFVLAGDVTTLIAARIVQGVATGAALSTLGATLIDLNPRHAPGRAGLVSGIAPVAGLGVGALGSGVLVEYAPFPTHLVYALLLAGMIAAGVAVALLPETAAGRPGGVGSLVPKLGVPARLRADLLALVPIIVASWALGGLYLSLGPSVAADTFGLHDHLVGGLVVTLLCGAGAVTSFLLRAVPTARVLTIAGTGLAVGGVTAVGGMVVGDLRLAVAGTVLSGIGFGAASLAAFGTLARIAAPHERGELMAVALVISYAAFSLPAVVAGVVAGRVGLHETALGYGGVVAALGALALVIQARPLVIQARSKKA</sequence>
<feature type="transmembrane region" description="Helical" evidence="7">
    <location>
        <begin position="142"/>
        <end position="167"/>
    </location>
</feature>
<dbReference type="RefSeq" id="WP_111652091.1">
    <property type="nucleotide sequence ID" value="NZ_JACHWI010000004.1"/>
</dbReference>
<feature type="domain" description="Major facilitator superfamily (MFS) profile" evidence="8">
    <location>
        <begin position="15"/>
        <end position="405"/>
    </location>
</feature>
<feature type="transmembrane region" description="Helical" evidence="7">
    <location>
        <begin position="220"/>
        <end position="240"/>
    </location>
</feature>
<dbReference type="PANTHER" id="PTHR23517:SF13">
    <property type="entry name" value="MAJOR FACILITATOR SUPERFAMILY MFS_1"/>
    <property type="match status" value="1"/>
</dbReference>
<dbReference type="GO" id="GO:0022857">
    <property type="term" value="F:transmembrane transporter activity"/>
    <property type="evidence" value="ECO:0007669"/>
    <property type="project" value="InterPro"/>
</dbReference>
<gene>
    <name evidence="9" type="ORF">B0I29_114245</name>
</gene>
<dbReference type="Pfam" id="PF07690">
    <property type="entry name" value="MFS_1"/>
    <property type="match status" value="1"/>
</dbReference>
<dbReference type="EMBL" id="QLMJ01000014">
    <property type="protein sequence ID" value="RAK31993.1"/>
    <property type="molecule type" value="Genomic_DNA"/>
</dbReference>
<keyword evidence="5 7" id="KW-1133">Transmembrane helix</keyword>
<dbReference type="GO" id="GO:0005886">
    <property type="term" value="C:plasma membrane"/>
    <property type="evidence" value="ECO:0007669"/>
    <property type="project" value="UniProtKB-SubCell"/>
</dbReference>
<feature type="transmembrane region" description="Helical" evidence="7">
    <location>
        <begin position="83"/>
        <end position="102"/>
    </location>
</feature>
<protein>
    <submittedName>
        <fullName evidence="9">Putative MFS family arabinose efflux permease</fullName>
    </submittedName>
</protein>
<comment type="subcellular location">
    <subcellularLocation>
        <location evidence="1">Cell membrane</location>
        <topology evidence="1">Multi-pass membrane protein</topology>
    </subcellularLocation>
</comment>
<name>A0A327Z8R5_9ACTN</name>
<keyword evidence="10" id="KW-1185">Reference proteome</keyword>
<dbReference type="Proteomes" id="UP000249341">
    <property type="component" value="Unassembled WGS sequence"/>
</dbReference>
<feature type="transmembrane region" description="Helical" evidence="7">
    <location>
        <begin position="344"/>
        <end position="367"/>
    </location>
</feature>
<comment type="caution">
    <text evidence="9">The sequence shown here is derived from an EMBL/GenBank/DDBJ whole genome shotgun (WGS) entry which is preliminary data.</text>
</comment>
<evidence type="ECO:0000256" key="1">
    <source>
        <dbReference type="ARBA" id="ARBA00004651"/>
    </source>
</evidence>
<dbReference type="SUPFAM" id="SSF103473">
    <property type="entry name" value="MFS general substrate transporter"/>
    <property type="match status" value="1"/>
</dbReference>
<feature type="transmembrane region" description="Helical" evidence="7">
    <location>
        <begin position="47"/>
        <end position="71"/>
    </location>
</feature>
<dbReference type="Gene3D" id="1.20.1250.20">
    <property type="entry name" value="MFS general substrate transporter like domains"/>
    <property type="match status" value="1"/>
</dbReference>
<reference evidence="9 10" key="1">
    <citation type="submission" date="2018-06" db="EMBL/GenBank/DDBJ databases">
        <title>Genomic Encyclopedia of Type Strains, Phase III (KMG-III): the genomes of soil and plant-associated and newly described type strains.</title>
        <authorList>
            <person name="Whitman W."/>
        </authorList>
    </citation>
    <scope>NUCLEOTIDE SEQUENCE [LARGE SCALE GENOMIC DNA]</scope>
    <source>
        <strain evidence="9 10">CGMCC 4.7090</strain>
    </source>
</reference>